<feature type="transmembrane region" description="Helical" evidence="6">
    <location>
        <begin position="12"/>
        <end position="31"/>
    </location>
</feature>
<dbReference type="PANTHER" id="PTHR34820:SF4">
    <property type="entry name" value="INNER MEMBRANE PROTEIN YEBZ"/>
    <property type="match status" value="1"/>
</dbReference>
<dbReference type="Pfam" id="PF05425">
    <property type="entry name" value="CopD"/>
    <property type="match status" value="1"/>
</dbReference>
<accession>A0A193GDZ1</accession>
<feature type="transmembrane region" description="Helical" evidence="6">
    <location>
        <begin position="199"/>
        <end position="224"/>
    </location>
</feature>
<evidence type="ECO:0000256" key="6">
    <source>
        <dbReference type="SAM" id="Phobius"/>
    </source>
</evidence>
<keyword evidence="3 6" id="KW-0812">Transmembrane</keyword>
<dbReference type="PANTHER" id="PTHR34820">
    <property type="entry name" value="INNER MEMBRANE PROTEIN YEBZ"/>
    <property type="match status" value="1"/>
</dbReference>
<dbReference type="KEGG" id="bfz:BAU07_12650"/>
<proteinExistence type="predicted"/>
<sequence length="314" mass="32926">MDGGLNATIRFALYLDLTLLAGLPLIAILAFRRQADQVATAIGLRGLLIALAGIGLVLSLCHMVMLAMVMSDVSELGDLERHVVLMMLTETDAGVAWAVRIAAMALVALSALLSTRQNTVSLGWAGALGIVSLATVAWSGHGAMDEGARRYVHFTADILHLIAAAGWIGALVTFALLLRPRQLAGLGQLRLLRQGLSGFAWIGTIIVLALVVTGVVNYCLIAGLQVSGLISTQYGQLLLTKLGLFALMLALAATNRYHLTPKLERSLGTGLTAQAVAGLRRSLAWETGAAILILAAVAWLGTLDPSQPAVMAPP</sequence>
<feature type="transmembrane region" description="Helical" evidence="6">
    <location>
        <begin position="283"/>
        <end position="301"/>
    </location>
</feature>
<dbReference type="OrthoDB" id="6053803at2"/>
<dbReference type="STRING" id="463014.BAU07_12650"/>
<keyword evidence="2" id="KW-1003">Cell membrane</keyword>
<dbReference type="RefSeq" id="WP_066658143.1">
    <property type="nucleotide sequence ID" value="NZ_CBCSCL010000001.1"/>
</dbReference>
<keyword evidence="5 6" id="KW-0472">Membrane</keyword>
<evidence type="ECO:0000256" key="2">
    <source>
        <dbReference type="ARBA" id="ARBA00022475"/>
    </source>
</evidence>
<evidence type="ECO:0000256" key="3">
    <source>
        <dbReference type="ARBA" id="ARBA00022692"/>
    </source>
</evidence>
<keyword evidence="4 6" id="KW-1133">Transmembrane helix</keyword>
<feature type="transmembrane region" description="Helical" evidence="6">
    <location>
        <begin position="43"/>
        <end position="69"/>
    </location>
</feature>
<dbReference type="GO" id="GO:0005886">
    <property type="term" value="C:plasma membrane"/>
    <property type="evidence" value="ECO:0007669"/>
    <property type="project" value="UniProtKB-SubCell"/>
</dbReference>
<gene>
    <name evidence="8" type="ORF">BAU07_12650</name>
</gene>
<keyword evidence="9" id="KW-1185">Reference proteome</keyword>
<dbReference type="EMBL" id="CP016172">
    <property type="protein sequence ID" value="ANN77833.1"/>
    <property type="molecule type" value="Genomic_DNA"/>
</dbReference>
<dbReference type="InterPro" id="IPR032694">
    <property type="entry name" value="CopC/D"/>
</dbReference>
<reference evidence="8 9" key="1">
    <citation type="submission" date="2016-06" db="EMBL/GenBank/DDBJ databases">
        <title>Complete genome sequences of Bordetella bronchialis and Bordetella flabilis.</title>
        <authorList>
            <person name="LiPuma J.J."/>
            <person name="Spilker T."/>
        </authorList>
    </citation>
    <scope>NUCLEOTIDE SEQUENCE [LARGE SCALE GENOMIC DNA]</scope>
    <source>
        <strain evidence="8 9">AU10664</strain>
    </source>
</reference>
<evidence type="ECO:0000313" key="9">
    <source>
        <dbReference type="Proteomes" id="UP000091926"/>
    </source>
</evidence>
<feature type="transmembrane region" description="Helical" evidence="6">
    <location>
        <begin position="236"/>
        <end position="255"/>
    </location>
</feature>
<evidence type="ECO:0000313" key="8">
    <source>
        <dbReference type="EMBL" id="ANN77833.1"/>
    </source>
</evidence>
<evidence type="ECO:0000256" key="5">
    <source>
        <dbReference type="ARBA" id="ARBA00023136"/>
    </source>
</evidence>
<feature type="domain" description="Copper resistance protein D" evidence="7">
    <location>
        <begin position="196"/>
        <end position="300"/>
    </location>
</feature>
<protein>
    <submittedName>
        <fullName evidence="8">Copper resistance protein CopD</fullName>
    </submittedName>
</protein>
<name>A0A193GDZ1_9BORD</name>
<organism evidence="8 9">
    <name type="scientific">Bordetella flabilis</name>
    <dbReference type="NCBI Taxonomy" id="463014"/>
    <lineage>
        <taxon>Bacteria</taxon>
        <taxon>Pseudomonadati</taxon>
        <taxon>Pseudomonadota</taxon>
        <taxon>Betaproteobacteria</taxon>
        <taxon>Burkholderiales</taxon>
        <taxon>Alcaligenaceae</taxon>
        <taxon>Bordetella</taxon>
    </lineage>
</organism>
<dbReference type="Proteomes" id="UP000091926">
    <property type="component" value="Chromosome"/>
</dbReference>
<feature type="transmembrane region" description="Helical" evidence="6">
    <location>
        <begin position="120"/>
        <end position="138"/>
    </location>
</feature>
<evidence type="ECO:0000256" key="4">
    <source>
        <dbReference type="ARBA" id="ARBA00022989"/>
    </source>
</evidence>
<feature type="transmembrane region" description="Helical" evidence="6">
    <location>
        <begin position="94"/>
        <end position="113"/>
    </location>
</feature>
<evidence type="ECO:0000256" key="1">
    <source>
        <dbReference type="ARBA" id="ARBA00004651"/>
    </source>
</evidence>
<dbReference type="AlphaFoldDB" id="A0A193GDZ1"/>
<dbReference type="InterPro" id="IPR008457">
    <property type="entry name" value="Cu-R_CopD_dom"/>
</dbReference>
<dbReference type="InterPro" id="IPR047689">
    <property type="entry name" value="CopD"/>
</dbReference>
<dbReference type="GO" id="GO:0006825">
    <property type="term" value="P:copper ion transport"/>
    <property type="evidence" value="ECO:0007669"/>
    <property type="project" value="InterPro"/>
</dbReference>
<evidence type="ECO:0000259" key="7">
    <source>
        <dbReference type="Pfam" id="PF05425"/>
    </source>
</evidence>
<feature type="transmembrane region" description="Helical" evidence="6">
    <location>
        <begin position="158"/>
        <end position="178"/>
    </location>
</feature>
<dbReference type="NCBIfam" id="NF033808">
    <property type="entry name" value="copper_CopD"/>
    <property type="match status" value="1"/>
</dbReference>
<comment type="subcellular location">
    <subcellularLocation>
        <location evidence="1">Cell membrane</location>
        <topology evidence="1">Multi-pass membrane protein</topology>
    </subcellularLocation>
</comment>